<keyword evidence="4" id="KW-1185">Reference proteome</keyword>
<feature type="domain" description="Clp R" evidence="2">
    <location>
        <begin position="2"/>
        <end position="158"/>
    </location>
</feature>
<reference evidence="4" key="1">
    <citation type="journal article" date="2019" name="Int. J. Syst. Evol. Microbiol.">
        <title>The Global Catalogue of Microorganisms (GCM) 10K type strain sequencing project: providing services to taxonomists for standard genome sequencing and annotation.</title>
        <authorList>
            <consortium name="The Broad Institute Genomics Platform"/>
            <consortium name="The Broad Institute Genome Sequencing Center for Infectious Disease"/>
            <person name="Wu L."/>
            <person name="Ma J."/>
        </authorList>
    </citation>
    <scope>NUCLEOTIDE SEQUENCE [LARGE SCALE GENOMIC DNA]</scope>
    <source>
        <strain evidence="4">CGMCC 4.7382</strain>
    </source>
</reference>
<evidence type="ECO:0000313" key="4">
    <source>
        <dbReference type="Proteomes" id="UP001596540"/>
    </source>
</evidence>
<dbReference type="PROSITE" id="PS51903">
    <property type="entry name" value="CLP_R"/>
    <property type="match status" value="1"/>
</dbReference>
<sequence length="158" mass="16723">MFERFSSGARQTVIHASGESARAAHGVVDDVHLLLGLLNEPDDSAGGVLRDHGASLADLRARVQDLPIPAVAPPRRGVLRLPLRSGHRPFTPAAKRSLAGALHVAVGRRERSIGSCHVLISLLDTEDGAARRLLTDAGVDVRALRTAAERRLGATQGD</sequence>
<dbReference type="Gene3D" id="1.10.1780.10">
    <property type="entry name" value="Clp, N-terminal domain"/>
    <property type="match status" value="1"/>
</dbReference>
<protein>
    <submittedName>
        <fullName evidence="3">Clp protease N-terminal domain-containing protein</fullName>
    </submittedName>
</protein>
<evidence type="ECO:0000259" key="2">
    <source>
        <dbReference type="PROSITE" id="PS51903"/>
    </source>
</evidence>
<dbReference type="RefSeq" id="WP_379868026.1">
    <property type="nucleotide sequence ID" value="NZ_JBHTBH010000001.1"/>
</dbReference>
<keyword evidence="3" id="KW-0645">Protease</keyword>
<evidence type="ECO:0000313" key="3">
    <source>
        <dbReference type="EMBL" id="MFC7326252.1"/>
    </source>
</evidence>
<comment type="caution">
    <text evidence="3">The sequence shown here is derived from an EMBL/GenBank/DDBJ whole genome shotgun (WGS) entry which is preliminary data.</text>
</comment>
<keyword evidence="3" id="KW-0378">Hydrolase</keyword>
<dbReference type="Pfam" id="PF02861">
    <property type="entry name" value="Clp_N"/>
    <property type="match status" value="2"/>
</dbReference>
<organism evidence="3 4">
    <name type="scientific">Marinactinospora rubrisoli</name>
    <dbReference type="NCBI Taxonomy" id="2715399"/>
    <lineage>
        <taxon>Bacteria</taxon>
        <taxon>Bacillati</taxon>
        <taxon>Actinomycetota</taxon>
        <taxon>Actinomycetes</taxon>
        <taxon>Streptosporangiales</taxon>
        <taxon>Nocardiopsidaceae</taxon>
        <taxon>Marinactinospora</taxon>
    </lineage>
</organism>
<dbReference type="GO" id="GO:0006508">
    <property type="term" value="P:proteolysis"/>
    <property type="evidence" value="ECO:0007669"/>
    <property type="project" value="UniProtKB-KW"/>
</dbReference>
<dbReference type="GO" id="GO:0008233">
    <property type="term" value="F:peptidase activity"/>
    <property type="evidence" value="ECO:0007669"/>
    <property type="project" value="UniProtKB-KW"/>
</dbReference>
<gene>
    <name evidence="3" type="ORF">ACFQRF_00745</name>
</gene>
<evidence type="ECO:0000256" key="1">
    <source>
        <dbReference type="PROSITE-ProRule" id="PRU01251"/>
    </source>
</evidence>
<dbReference type="Proteomes" id="UP001596540">
    <property type="component" value="Unassembled WGS sequence"/>
</dbReference>
<dbReference type="InterPro" id="IPR004176">
    <property type="entry name" value="Clp_R_N"/>
</dbReference>
<dbReference type="InterPro" id="IPR036628">
    <property type="entry name" value="Clp_N_dom_sf"/>
</dbReference>
<dbReference type="EMBL" id="JBHTBH010000001">
    <property type="protein sequence ID" value="MFC7326252.1"/>
    <property type="molecule type" value="Genomic_DNA"/>
</dbReference>
<keyword evidence="1" id="KW-0677">Repeat</keyword>
<proteinExistence type="predicted"/>
<dbReference type="SUPFAM" id="SSF81923">
    <property type="entry name" value="Double Clp-N motif"/>
    <property type="match status" value="2"/>
</dbReference>
<name>A0ABW2KB75_9ACTN</name>
<accession>A0ABW2KB75</accession>